<evidence type="ECO:0000256" key="15">
    <source>
        <dbReference type="ARBA" id="ARBA00032932"/>
    </source>
</evidence>
<keyword evidence="8 17" id="KW-0133">Cell shape</keyword>
<evidence type="ECO:0000313" key="18">
    <source>
        <dbReference type="EMBL" id="SLM97113.1"/>
    </source>
</evidence>
<proteinExistence type="inferred from homology"/>
<dbReference type="GO" id="GO:0008360">
    <property type="term" value="P:regulation of cell shape"/>
    <property type="evidence" value="ECO:0007669"/>
    <property type="project" value="UniProtKB-KW"/>
</dbReference>
<evidence type="ECO:0000256" key="11">
    <source>
        <dbReference type="ARBA" id="ARBA00023136"/>
    </source>
</evidence>
<feature type="transmembrane region" description="Helical" evidence="17">
    <location>
        <begin position="258"/>
        <end position="277"/>
    </location>
</feature>
<keyword evidence="13 17" id="KW-0961">Cell wall biogenesis/degradation</keyword>
<evidence type="ECO:0000256" key="5">
    <source>
        <dbReference type="ARBA" id="ARBA00022475"/>
    </source>
</evidence>
<evidence type="ECO:0000256" key="12">
    <source>
        <dbReference type="ARBA" id="ARBA00023251"/>
    </source>
</evidence>
<feature type="transmembrane region" description="Helical" evidence="17">
    <location>
        <begin position="113"/>
        <end position="134"/>
    </location>
</feature>
<dbReference type="EMBL" id="FWFF01000010">
    <property type="protein sequence ID" value="SLM97113.1"/>
    <property type="molecule type" value="Genomic_DNA"/>
</dbReference>
<keyword evidence="11 17" id="KW-0472">Membrane</keyword>
<dbReference type="GO" id="GO:0046677">
    <property type="term" value="P:response to antibiotic"/>
    <property type="evidence" value="ECO:0007669"/>
    <property type="project" value="UniProtKB-UniRule"/>
</dbReference>
<evidence type="ECO:0000256" key="7">
    <source>
        <dbReference type="ARBA" id="ARBA00022801"/>
    </source>
</evidence>
<keyword evidence="5 17" id="KW-1003">Cell membrane</keyword>
<dbReference type="GO" id="GO:0009252">
    <property type="term" value="P:peptidoglycan biosynthetic process"/>
    <property type="evidence" value="ECO:0007669"/>
    <property type="project" value="UniProtKB-KW"/>
</dbReference>
<dbReference type="Proteomes" id="UP000196581">
    <property type="component" value="Unassembled WGS sequence"/>
</dbReference>
<comment type="catalytic activity">
    <reaction evidence="16 17">
        <text>di-trans,octa-cis-undecaprenyl diphosphate + H2O = di-trans,octa-cis-undecaprenyl phosphate + phosphate + H(+)</text>
        <dbReference type="Rhea" id="RHEA:28094"/>
        <dbReference type="ChEBI" id="CHEBI:15377"/>
        <dbReference type="ChEBI" id="CHEBI:15378"/>
        <dbReference type="ChEBI" id="CHEBI:43474"/>
        <dbReference type="ChEBI" id="CHEBI:58405"/>
        <dbReference type="ChEBI" id="CHEBI:60392"/>
        <dbReference type="EC" id="3.6.1.27"/>
    </reaction>
</comment>
<reference evidence="19" key="1">
    <citation type="submission" date="2017-02" db="EMBL/GenBank/DDBJ databases">
        <authorList>
            <person name="Dridi B."/>
        </authorList>
    </citation>
    <scope>NUCLEOTIDE SEQUENCE [LARGE SCALE GENOMIC DNA]</scope>
    <source>
        <strain evidence="19">B Co 03.10</strain>
    </source>
</reference>
<sequence>MDWIIAVILGIVQGLTEFLPVSSSAHVRIIGEFLLPGRDPGAFFTAIIQIGTETAVIVYFWKDITSIIGAWCRSLVGRESRSDPKVRMGWLIIIGSVPIVVLGLLFQDAIDSVLRSLWITATMLIVFGLILGVADKVGPRVQTLDKMTWGQGLGYGFAQALALIPGVSRSGGTIMAGRFMGFTRPEAARYSFLLAVPAVMGSGFYGLYKSLSEVSAGNEMVLGWGPTALATIVAFVVGYVVIVGFLKFVQTKSFAVFVWYRVAIGVLIYILLGTGVLQPL</sequence>
<keyword evidence="10 17" id="KW-1133">Transmembrane helix</keyword>
<dbReference type="GO" id="GO:0050380">
    <property type="term" value="F:undecaprenyl-diphosphatase activity"/>
    <property type="evidence" value="ECO:0007669"/>
    <property type="project" value="UniProtKB-UniRule"/>
</dbReference>
<evidence type="ECO:0000256" key="1">
    <source>
        <dbReference type="ARBA" id="ARBA00004651"/>
    </source>
</evidence>
<accession>A0A1X6XDE8</accession>
<evidence type="ECO:0000256" key="16">
    <source>
        <dbReference type="ARBA" id="ARBA00047594"/>
    </source>
</evidence>
<comment type="similarity">
    <text evidence="2 17">Belongs to the UppP family.</text>
</comment>
<evidence type="ECO:0000256" key="4">
    <source>
        <dbReference type="ARBA" id="ARBA00021581"/>
    </source>
</evidence>
<evidence type="ECO:0000256" key="6">
    <source>
        <dbReference type="ARBA" id="ARBA00022692"/>
    </source>
</evidence>
<name>A0A1X6XDE8_9MICO</name>
<evidence type="ECO:0000256" key="13">
    <source>
        <dbReference type="ARBA" id="ARBA00023316"/>
    </source>
</evidence>
<gene>
    <name evidence="17" type="primary">uppP</name>
    <name evidence="18" type="ORF">FM105_06760</name>
</gene>
<dbReference type="PANTHER" id="PTHR30622">
    <property type="entry name" value="UNDECAPRENYL-DIPHOSPHATASE"/>
    <property type="match status" value="1"/>
</dbReference>
<dbReference type="GO" id="GO:0005886">
    <property type="term" value="C:plasma membrane"/>
    <property type="evidence" value="ECO:0007669"/>
    <property type="project" value="UniProtKB-SubCell"/>
</dbReference>
<dbReference type="NCBIfam" id="TIGR00753">
    <property type="entry name" value="undec_PP_bacA"/>
    <property type="match status" value="1"/>
</dbReference>
<dbReference type="RefSeq" id="WP_087006564.1">
    <property type="nucleotide sequence ID" value="NZ_FWFF01000010.1"/>
</dbReference>
<evidence type="ECO:0000256" key="3">
    <source>
        <dbReference type="ARBA" id="ARBA00012374"/>
    </source>
</evidence>
<evidence type="ECO:0000256" key="17">
    <source>
        <dbReference type="HAMAP-Rule" id="MF_01006"/>
    </source>
</evidence>
<feature type="transmembrane region" description="Helical" evidence="17">
    <location>
        <begin position="187"/>
        <end position="208"/>
    </location>
</feature>
<dbReference type="InterPro" id="IPR003824">
    <property type="entry name" value="UppP"/>
</dbReference>
<dbReference type="PANTHER" id="PTHR30622:SF4">
    <property type="entry name" value="UNDECAPRENYL-DIPHOSPHATASE"/>
    <property type="match status" value="1"/>
</dbReference>
<dbReference type="GO" id="GO:0071555">
    <property type="term" value="P:cell wall organization"/>
    <property type="evidence" value="ECO:0007669"/>
    <property type="project" value="UniProtKB-KW"/>
</dbReference>
<dbReference type="EC" id="3.6.1.27" evidence="3 17"/>
<keyword evidence="6 17" id="KW-0812">Transmembrane</keyword>
<comment type="subcellular location">
    <subcellularLocation>
        <location evidence="1 17">Cell membrane</location>
        <topology evidence="1 17">Multi-pass membrane protein</topology>
    </subcellularLocation>
</comment>
<feature type="transmembrane region" description="Helical" evidence="17">
    <location>
        <begin position="41"/>
        <end position="61"/>
    </location>
</feature>
<dbReference type="AlphaFoldDB" id="A0A1X6XDE8"/>
<feature type="transmembrane region" description="Helical" evidence="17">
    <location>
        <begin position="88"/>
        <end position="107"/>
    </location>
</feature>
<keyword evidence="19" id="KW-1185">Reference proteome</keyword>
<dbReference type="Pfam" id="PF02673">
    <property type="entry name" value="BacA"/>
    <property type="match status" value="1"/>
</dbReference>
<feature type="transmembrane region" description="Helical" evidence="17">
    <location>
        <begin position="228"/>
        <end position="246"/>
    </location>
</feature>
<evidence type="ECO:0000256" key="9">
    <source>
        <dbReference type="ARBA" id="ARBA00022984"/>
    </source>
</evidence>
<keyword evidence="7 17" id="KW-0378">Hydrolase</keyword>
<evidence type="ECO:0000256" key="8">
    <source>
        <dbReference type="ARBA" id="ARBA00022960"/>
    </source>
</evidence>
<dbReference type="HAMAP" id="MF_01006">
    <property type="entry name" value="Undec_diphosphatase"/>
    <property type="match status" value="1"/>
</dbReference>
<evidence type="ECO:0000256" key="14">
    <source>
        <dbReference type="ARBA" id="ARBA00032707"/>
    </source>
</evidence>
<keyword evidence="12 17" id="KW-0046">Antibiotic resistance</keyword>
<comment type="function">
    <text evidence="17">Catalyzes the dephosphorylation of undecaprenyl diphosphate (UPP). Confers resistance to bacitracin.</text>
</comment>
<protein>
    <recommendedName>
        <fullName evidence="4 17">Undecaprenyl-diphosphatase</fullName>
        <ecNumber evidence="3 17">3.6.1.27</ecNumber>
    </recommendedName>
    <alternativeName>
        <fullName evidence="15 17">Bacitracin resistance protein</fullName>
    </alternativeName>
    <alternativeName>
        <fullName evidence="14 17">Undecaprenyl pyrophosphate phosphatase</fullName>
    </alternativeName>
</protein>
<organism evidence="18 19">
    <name type="scientific">Brevibacterium yomogidense</name>
    <dbReference type="NCBI Taxonomy" id="946573"/>
    <lineage>
        <taxon>Bacteria</taxon>
        <taxon>Bacillati</taxon>
        <taxon>Actinomycetota</taxon>
        <taxon>Actinomycetes</taxon>
        <taxon>Micrococcales</taxon>
        <taxon>Brevibacteriaceae</taxon>
        <taxon>Brevibacterium</taxon>
    </lineage>
</organism>
<evidence type="ECO:0000256" key="2">
    <source>
        <dbReference type="ARBA" id="ARBA00010621"/>
    </source>
</evidence>
<comment type="miscellaneous">
    <text evidence="17">Bacitracin is thought to be involved in the inhibition of peptidoglycan synthesis by sequestering undecaprenyl diphosphate, thereby reducing the pool of lipid carrier available.</text>
</comment>
<evidence type="ECO:0000313" key="19">
    <source>
        <dbReference type="Proteomes" id="UP000196581"/>
    </source>
</evidence>
<keyword evidence="9 17" id="KW-0573">Peptidoglycan synthesis</keyword>
<evidence type="ECO:0000256" key="10">
    <source>
        <dbReference type="ARBA" id="ARBA00022989"/>
    </source>
</evidence>
<dbReference type="NCBIfam" id="NF001392">
    <property type="entry name" value="PRK00281.2-1"/>
    <property type="match status" value="1"/>
</dbReference>